<name>A0ABZ0N960_CERBT</name>
<reference evidence="1 2" key="1">
    <citation type="submission" date="2023-09" db="EMBL/GenBank/DDBJ databases">
        <title>Complete-Gapless Cercospora beticola genome.</title>
        <authorList>
            <person name="Wyatt N.A."/>
            <person name="Spanner R.E."/>
            <person name="Bolton M.D."/>
        </authorList>
    </citation>
    <scope>NUCLEOTIDE SEQUENCE [LARGE SCALE GENOMIC DNA]</scope>
    <source>
        <strain evidence="1">Cb09-40</strain>
    </source>
</reference>
<proteinExistence type="predicted"/>
<dbReference type="RefSeq" id="XP_065458119.1">
    <property type="nucleotide sequence ID" value="XM_065602047.1"/>
</dbReference>
<organism evidence="1 2">
    <name type="scientific">Cercospora beticola</name>
    <name type="common">Sugarbeet leaf spot fungus</name>
    <dbReference type="NCBI Taxonomy" id="122368"/>
    <lineage>
        <taxon>Eukaryota</taxon>
        <taxon>Fungi</taxon>
        <taxon>Dikarya</taxon>
        <taxon>Ascomycota</taxon>
        <taxon>Pezizomycotina</taxon>
        <taxon>Dothideomycetes</taxon>
        <taxon>Dothideomycetidae</taxon>
        <taxon>Mycosphaerellales</taxon>
        <taxon>Mycosphaerellaceae</taxon>
        <taxon>Cercospora</taxon>
    </lineage>
</organism>
<dbReference type="GeneID" id="35424467"/>
<sequence length="189" mass="21644">MTVPILERANLGMGSPLMRPRRRLPSPVHHQIVDICIKPKQWRPIRDLMEFDGNDKYVQLTLEKSDGYHTNNLALLGPDYDHEGLPDASKISLVRSFINVHGEEKSVFIQLTPHYDLKHSVLQDRRAVIAQTMWNVVNGVTIDLKSPLMYNFNALPEDQSPMIYSAEEERLATDKLGPKLEKDKECADR</sequence>
<evidence type="ECO:0000313" key="1">
    <source>
        <dbReference type="EMBL" id="WPA96082.1"/>
    </source>
</evidence>
<evidence type="ECO:0000313" key="2">
    <source>
        <dbReference type="Proteomes" id="UP001302367"/>
    </source>
</evidence>
<keyword evidence="2" id="KW-1185">Reference proteome</keyword>
<dbReference type="EMBL" id="CP134184">
    <property type="protein sequence ID" value="WPA96082.1"/>
    <property type="molecule type" value="Genomic_DNA"/>
</dbReference>
<dbReference type="Proteomes" id="UP001302367">
    <property type="component" value="Chromosome 1"/>
</dbReference>
<accession>A0ABZ0N960</accession>
<gene>
    <name evidence="1" type="ORF">RHO25_000688</name>
</gene>
<protein>
    <submittedName>
        <fullName evidence="1">Uncharacterized protein</fullName>
    </submittedName>
</protein>